<reference evidence="2 3" key="1">
    <citation type="submission" date="2019-07" db="EMBL/GenBank/DDBJ databases">
        <title>Finished genome of Venturia effusa.</title>
        <authorList>
            <person name="Young C.A."/>
            <person name="Cox M.P."/>
            <person name="Ganley A.R.D."/>
            <person name="David W.J."/>
        </authorList>
    </citation>
    <scope>NUCLEOTIDE SEQUENCE [LARGE SCALE GENOMIC DNA]</scope>
    <source>
        <strain evidence="3">albino</strain>
    </source>
</reference>
<dbReference type="AlphaFoldDB" id="A0A517L157"/>
<feature type="compositionally biased region" description="Low complexity" evidence="1">
    <location>
        <begin position="19"/>
        <end position="29"/>
    </location>
</feature>
<dbReference type="Proteomes" id="UP000316270">
    <property type="component" value="Chromosome 3"/>
</dbReference>
<evidence type="ECO:0000256" key="1">
    <source>
        <dbReference type="SAM" id="MobiDB-lite"/>
    </source>
</evidence>
<gene>
    <name evidence="2" type="ORF">FKW77_004249</name>
</gene>
<keyword evidence="3" id="KW-1185">Reference proteome</keyword>
<accession>A0A517L157</accession>
<feature type="region of interest" description="Disordered" evidence="1">
    <location>
        <begin position="19"/>
        <end position="39"/>
    </location>
</feature>
<organism evidence="2 3">
    <name type="scientific">Venturia effusa</name>
    <dbReference type="NCBI Taxonomy" id="50376"/>
    <lineage>
        <taxon>Eukaryota</taxon>
        <taxon>Fungi</taxon>
        <taxon>Dikarya</taxon>
        <taxon>Ascomycota</taxon>
        <taxon>Pezizomycotina</taxon>
        <taxon>Dothideomycetes</taxon>
        <taxon>Pleosporomycetidae</taxon>
        <taxon>Venturiales</taxon>
        <taxon>Venturiaceae</taxon>
        <taxon>Venturia</taxon>
    </lineage>
</organism>
<dbReference type="EMBL" id="CP042187">
    <property type="protein sequence ID" value="QDS69365.1"/>
    <property type="molecule type" value="Genomic_DNA"/>
</dbReference>
<proteinExistence type="predicted"/>
<dbReference type="OrthoDB" id="3928331at2759"/>
<name>A0A517L157_9PEZI</name>
<protein>
    <submittedName>
        <fullName evidence="2">Uncharacterized protein</fullName>
    </submittedName>
</protein>
<feature type="compositionally biased region" description="Polar residues" evidence="1">
    <location>
        <begin position="30"/>
        <end position="39"/>
    </location>
</feature>
<sequence length="97" mass="10225">MSILASSVRASIRKVATTSSRSFSTSQRTLNYSRDSSAPSSIANTFRNVAERAQAEASDESFKAGVVYTLLGVSAFGAGVLTLSHNEGKTVGQHDLL</sequence>
<evidence type="ECO:0000313" key="3">
    <source>
        <dbReference type="Proteomes" id="UP000316270"/>
    </source>
</evidence>
<evidence type="ECO:0000313" key="2">
    <source>
        <dbReference type="EMBL" id="QDS69365.1"/>
    </source>
</evidence>